<name>A0A835JMY5_9ROSI</name>
<evidence type="ECO:0000313" key="1">
    <source>
        <dbReference type="EMBL" id="KAF9674085.1"/>
    </source>
</evidence>
<accession>A0A835JMY5</accession>
<dbReference type="AlphaFoldDB" id="A0A835JMY5"/>
<gene>
    <name evidence="1" type="ORF">SADUNF_Sadunf10G0091100</name>
</gene>
<dbReference type="EMBL" id="JADGMS010000010">
    <property type="protein sequence ID" value="KAF9674085.1"/>
    <property type="molecule type" value="Genomic_DNA"/>
</dbReference>
<sequence length="136" mass="15682">MGLVEDVIDQRIFTCASDRTLWLYCSFTRASWSLGSSCGFFYEDAHGRKCLFGMRCLGCLGFIRMLNFLNQILENSLNFNQRTLLIFLIEVNDSGFYSSVERHPEEEQIYGTLRAPTKSMRSSAYIPDFMGVDERN</sequence>
<proteinExistence type="predicted"/>
<organism evidence="1 2">
    <name type="scientific">Salix dunnii</name>
    <dbReference type="NCBI Taxonomy" id="1413687"/>
    <lineage>
        <taxon>Eukaryota</taxon>
        <taxon>Viridiplantae</taxon>
        <taxon>Streptophyta</taxon>
        <taxon>Embryophyta</taxon>
        <taxon>Tracheophyta</taxon>
        <taxon>Spermatophyta</taxon>
        <taxon>Magnoliopsida</taxon>
        <taxon>eudicotyledons</taxon>
        <taxon>Gunneridae</taxon>
        <taxon>Pentapetalae</taxon>
        <taxon>rosids</taxon>
        <taxon>fabids</taxon>
        <taxon>Malpighiales</taxon>
        <taxon>Salicaceae</taxon>
        <taxon>Saliceae</taxon>
        <taxon>Salix</taxon>
    </lineage>
</organism>
<dbReference type="Proteomes" id="UP000657918">
    <property type="component" value="Unassembled WGS sequence"/>
</dbReference>
<evidence type="ECO:0000313" key="2">
    <source>
        <dbReference type="Proteomes" id="UP000657918"/>
    </source>
</evidence>
<protein>
    <submittedName>
        <fullName evidence="1">Uncharacterized protein</fullName>
    </submittedName>
</protein>
<comment type="caution">
    <text evidence="1">The sequence shown here is derived from an EMBL/GenBank/DDBJ whole genome shotgun (WGS) entry which is preliminary data.</text>
</comment>
<keyword evidence="2" id="KW-1185">Reference proteome</keyword>
<reference evidence="1 2" key="1">
    <citation type="submission" date="2020-10" db="EMBL/GenBank/DDBJ databases">
        <title>Plant Genome Project.</title>
        <authorList>
            <person name="Zhang R.-G."/>
        </authorList>
    </citation>
    <scope>NUCLEOTIDE SEQUENCE [LARGE SCALE GENOMIC DNA]</scope>
    <source>
        <strain evidence="1">FAFU-HL-1</strain>
        <tissue evidence="1">Leaf</tissue>
    </source>
</reference>